<dbReference type="NCBIfam" id="NF000908">
    <property type="entry name" value="PRK00089.1"/>
    <property type="match status" value="1"/>
</dbReference>
<keyword evidence="6 8" id="KW-0694">RNA-binding</keyword>
<dbReference type="CDD" id="cd04163">
    <property type="entry name" value="Era"/>
    <property type="match status" value="1"/>
</dbReference>
<keyword evidence="8" id="KW-0690">Ribosome biogenesis</keyword>
<dbReference type="PROSITE" id="PS50823">
    <property type="entry name" value="KH_TYPE_2"/>
    <property type="match status" value="1"/>
</dbReference>
<dbReference type="InterPro" id="IPR003593">
    <property type="entry name" value="AAA+_ATPase"/>
</dbReference>
<evidence type="ECO:0000256" key="8">
    <source>
        <dbReference type="HAMAP-Rule" id="MF_00367"/>
    </source>
</evidence>
<feature type="region of interest" description="G5" evidence="9">
    <location>
        <begin position="153"/>
        <end position="155"/>
    </location>
</feature>
<dbReference type="InterPro" id="IPR004044">
    <property type="entry name" value="KH_dom_type_2"/>
</dbReference>
<dbReference type="Pfam" id="PF07650">
    <property type="entry name" value="KH_2"/>
    <property type="match status" value="1"/>
</dbReference>
<dbReference type="InterPro" id="IPR030388">
    <property type="entry name" value="G_ERA_dom"/>
</dbReference>
<evidence type="ECO:0000256" key="7">
    <source>
        <dbReference type="ARBA" id="ARBA00023134"/>
    </source>
</evidence>
<keyword evidence="4" id="KW-0997">Cell inner membrane</keyword>
<dbReference type="InterPro" id="IPR027417">
    <property type="entry name" value="P-loop_NTPase"/>
</dbReference>
<dbReference type="GO" id="GO:0043024">
    <property type="term" value="F:ribosomal small subunit binding"/>
    <property type="evidence" value="ECO:0007669"/>
    <property type="project" value="TreeGrafter"/>
</dbReference>
<dbReference type="Pfam" id="PF01926">
    <property type="entry name" value="MMR_HSR1"/>
    <property type="match status" value="1"/>
</dbReference>
<feature type="binding site" evidence="8">
    <location>
        <begin position="125"/>
        <end position="128"/>
    </location>
    <ligand>
        <name>GTP</name>
        <dbReference type="ChEBI" id="CHEBI:37565"/>
    </ligand>
</feature>
<evidence type="ECO:0000256" key="10">
    <source>
        <dbReference type="RuleBase" id="RU003761"/>
    </source>
</evidence>
<evidence type="ECO:0000313" key="14">
    <source>
        <dbReference type="Proteomes" id="UP000587760"/>
    </source>
</evidence>
<feature type="domain" description="Era-type G" evidence="12">
    <location>
        <begin position="8"/>
        <end position="174"/>
    </location>
</feature>
<dbReference type="InterPro" id="IPR009019">
    <property type="entry name" value="KH_sf_prok-type"/>
</dbReference>
<dbReference type="InterPro" id="IPR006073">
    <property type="entry name" value="GTP-bd"/>
</dbReference>
<evidence type="ECO:0000256" key="2">
    <source>
        <dbReference type="ARBA" id="ARBA00020484"/>
    </source>
</evidence>
<evidence type="ECO:0000313" key="13">
    <source>
        <dbReference type="EMBL" id="MBB6479466.1"/>
    </source>
</evidence>
<dbReference type="HAMAP" id="MF_00367">
    <property type="entry name" value="GTPase_Era"/>
    <property type="match status" value="1"/>
</dbReference>
<feature type="region of interest" description="G3" evidence="9">
    <location>
        <begin position="63"/>
        <end position="66"/>
    </location>
</feature>
<reference evidence="13 14" key="1">
    <citation type="submission" date="2020-08" db="EMBL/GenBank/DDBJ databases">
        <title>Genomic Encyclopedia of Type Strains, Phase IV (KMG-IV): sequencing the most valuable type-strain genomes for metagenomic binning, comparative biology and taxonomic classification.</title>
        <authorList>
            <person name="Goeker M."/>
        </authorList>
    </citation>
    <scope>NUCLEOTIDE SEQUENCE [LARGE SCALE GENOMIC DNA]</scope>
    <source>
        <strain evidence="13 14">DSM 2461</strain>
    </source>
</reference>
<dbReference type="RefSeq" id="WP_246433894.1">
    <property type="nucleotide sequence ID" value="NZ_JACHGJ010000002.1"/>
</dbReference>
<dbReference type="InterPro" id="IPR005662">
    <property type="entry name" value="GTPase_Era-like"/>
</dbReference>
<evidence type="ECO:0000256" key="6">
    <source>
        <dbReference type="ARBA" id="ARBA00022884"/>
    </source>
</evidence>
<keyword evidence="3 8" id="KW-1003">Cell membrane</keyword>
<comment type="caution">
    <text evidence="13">The sequence shown here is derived from an EMBL/GenBank/DDBJ whole genome shotgun (WGS) entry which is preliminary data.</text>
</comment>
<sequence>MAGKIRMKSAFAAIIGRPSAGKSTLLNALCGEKVSITASVPQTTRNKIRGILTEERGQLVFLDTPGYHNSDRKYNNYMMGVVNSSLDECELVVYVVDSTRPMGKEEQELIDMLTASGKPLVVVLNKCDSNSQYKKDIRAFLIVNVHPESIIETSALKKEGIDELKEAIFKAAPEGPPMYPDDFYTDQEPEFRIAEIIREKAISKLSQEIPHATYVEISDMEMKGEGDKQKLWVRAFVTVEKESQKGMVIGKGGDQIKQIRREAVSELNKIFPYKIQLDLRVKVNPKWRTKDYLLKGMIK</sequence>
<comment type="subunit">
    <text evidence="8">Monomer.</text>
</comment>
<dbReference type="NCBIfam" id="TIGR00231">
    <property type="entry name" value="small_GTP"/>
    <property type="match status" value="1"/>
</dbReference>
<dbReference type="Proteomes" id="UP000587760">
    <property type="component" value="Unassembled WGS sequence"/>
</dbReference>
<dbReference type="GO" id="GO:0005525">
    <property type="term" value="F:GTP binding"/>
    <property type="evidence" value="ECO:0007669"/>
    <property type="project" value="UniProtKB-UniRule"/>
</dbReference>
<gene>
    <name evidence="8" type="primary">era</name>
    <name evidence="13" type="ORF">HNR50_001124</name>
</gene>
<name>A0A841R6K1_9SPIO</name>
<evidence type="ECO:0000259" key="11">
    <source>
        <dbReference type="PROSITE" id="PS50823"/>
    </source>
</evidence>
<keyword evidence="8" id="KW-0699">rRNA-binding</keyword>
<dbReference type="NCBIfam" id="TIGR00436">
    <property type="entry name" value="era"/>
    <property type="match status" value="1"/>
</dbReference>
<feature type="region of interest" description="G4" evidence="9">
    <location>
        <begin position="125"/>
        <end position="128"/>
    </location>
</feature>
<dbReference type="PANTHER" id="PTHR42698:SF1">
    <property type="entry name" value="GTPASE ERA, MITOCHONDRIAL"/>
    <property type="match status" value="1"/>
</dbReference>
<dbReference type="PANTHER" id="PTHR42698">
    <property type="entry name" value="GTPASE ERA"/>
    <property type="match status" value="1"/>
</dbReference>
<feature type="region of interest" description="G1" evidence="9">
    <location>
        <begin position="16"/>
        <end position="23"/>
    </location>
</feature>
<proteinExistence type="inferred from homology"/>
<dbReference type="CDD" id="cd22534">
    <property type="entry name" value="KH-II_Era"/>
    <property type="match status" value="1"/>
</dbReference>
<protein>
    <recommendedName>
        <fullName evidence="2 8">GTPase Era</fullName>
    </recommendedName>
</protein>
<dbReference type="GO" id="GO:0003924">
    <property type="term" value="F:GTPase activity"/>
    <property type="evidence" value="ECO:0007669"/>
    <property type="project" value="UniProtKB-UniRule"/>
</dbReference>
<evidence type="ECO:0000256" key="4">
    <source>
        <dbReference type="ARBA" id="ARBA00022519"/>
    </source>
</evidence>
<evidence type="ECO:0000256" key="9">
    <source>
        <dbReference type="PROSITE-ProRule" id="PRU01050"/>
    </source>
</evidence>
<evidence type="ECO:0000256" key="5">
    <source>
        <dbReference type="ARBA" id="ARBA00022741"/>
    </source>
</evidence>
<keyword evidence="7 8" id="KW-0342">GTP-binding</keyword>
<feature type="region of interest" description="G2" evidence="9">
    <location>
        <begin position="42"/>
        <end position="46"/>
    </location>
</feature>
<dbReference type="Gene3D" id="3.30.300.20">
    <property type="match status" value="1"/>
</dbReference>
<comment type="subcellular location">
    <subcellularLocation>
        <location evidence="8">Cytoplasm</location>
    </subcellularLocation>
    <subcellularLocation>
        <location evidence="8">Cell membrane</location>
        <topology evidence="8">Peripheral membrane protein</topology>
    </subcellularLocation>
</comment>
<dbReference type="GO" id="GO:0005829">
    <property type="term" value="C:cytosol"/>
    <property type="evidence" value="ECO:0007669"/>
    <property type="project" value="TreeGrafter"/>
</dbReference>
<dbReference type="Gene3D" id="3.40.50.300">
    <property type="entry name" value="P-loop containing nucleotide triphosphate hydrolases"/>
    <property type="match status" value="1"/>
</dbReference>
<dbReference type="SMART" id="SM00382">
    <property type="entry name" value="AAA"/>
    <property type="match status" value="1"/>
</dbReference>
<feature type="binding site" evidence="8">
    <location>
        <begin position="63"/>
        <end position="67"/>
    </location>
    <ligand>
        <name>GTP</name>
        <dbReference type="ChEBI" id="CHEBI:37565"/>
    </ligand>
</feature>
<dbReference type="PRINTS" id="PR00326">
    <property type="entry name" value="GTP1OBG"/>
</dbReference>
<dbReference type="EMBL" id="JACHGJ010000002">
    <property type="protein sequence ID" value="MBB6479466.1"/>
    <property type="molecule type" value="Genomic_DNA"/>
</dbReference>
<dbReference type="SUPFAM" id="SSF54814">
    <property type="entry name" value="Prokaryotic type KH domain (KH-domain type II)"/>
    <property type="match status" value="1"/>
</dbReference>
<dbReference type="InterPro" id="IPR015946">
    <property type="entry name" value="KH_dom-like_a/b"/>
</dbReference>
<dbReference type="PROSITE" id="PS51713">
    <property type="entry name" value="G_ERA"/>
    <property type="match status" value="1"/>
</dbReference>
<comment type="function">
    <text evidence="8">An essential GTPase that binds both GDP and GTP, with rapid nucleotide exchange. Plays a role in 16S rRNA processing and 30S ribosomal subunit biogenesis and possibly also in cell cycle regulation and energy metabolism.</text>
</comment>
<dbReference type="GO" id="GO:0005886">
    <property type="term" value="C:plasma membrane"/>
    <property type="evidence" value="ECO:0007669"/>
    <property type="project" value="UniProtKB-SubCell"/>
</dbReference>
<feature type="domain" description="KH type-2" evidence="11">
    <location>
        <begin position="205"/>
        <end position="285"/>
    </location>
</feature>
<organism evidence="13 14">
    <name type="scientific">Spirochaeta isovalerica</name>
    <dbReference type="NCBI Taxonomy" id="150"/>
    <lineage>
        <taxon>Bacteria</taxon>
        <taxon>Pseudomonadati</taxon>
        <taxon>Spirochaetota</taxon>
        <taxon>Spirochaetia</taxon>
        <taxon>Spirochaetales</taxon>
        <taxon>Spirochaetaceae</taxon>
        <taxon>Spirochaeta</taxon>
    </lineage>
</organism>
<feature type="binding site" evidence="8">
    <location>
        <begin position="16"/>
        <end position="23"/>
    </location>
    <ligand>
        <name>GTP</name>
        <dbReference type="ChEBI" id="CHEBI:37565"/>
    </ligand>
</feature>
<evidence type="ECO:0000259" key="12">
    <source>
        <dbReference type="PROSITE" id="PS51713"/>
    </source>
</evidence>
<keyword evidence="5 8" id="KW-0547">Nucleotide-binding</keyword>
<dbReference type="InterPro" id="IPR005225">
    <property type="entry name" value="Small_GTP-bd"/>
</dbReference>
<dbReference type="AlphaFoldDB" id="A0A841R6K1"/>
<keyword evidence="8" id="KW-0963">Cytoplasm</keyword>
<evidence type="ECO:0000256" key="3">
    <source>
        <dbReference type="ARBA" id="ARBA00022475"/>
    </source>
</evidence>
<keyword evidence="8" id="KW-0472">Membrane</keyword>
<comment type="similarity">
    <text evidence="1 8 9 10">Belongs to the TRAFAC class TrmE-Era-EngA-EngB-Septin-like GTPase superfamily. Era GTPase family.</text>
</comment>
<accession>A0A841R6K1</accession>
<evidence type="ECO:0000256" key="1">
    <source>
        <dbReference type="ARBA" id="ARBA00007921"/>
    </source>
</evidence>
<dbReference type="GO" id="GO:0000028">
    <property type="term" value="P:ribosomal small subunit assembly"/>
    <property type="evidence" value="ECO:0007669"/>
    <property type="project" value="TreeGrafter"/>
</dbReference>
<keyword evidence="14" id="KW-1185">Reference proteome</keyword>
<dbReference type="SUPFAM" id="SSF52540">
    <property type="entry name" value="P-loop containing nucleoside triphosphate hydrolases"/>
    <property type="match status" value="1"/>
</dbReference>
<dbReference type="GO" id="GO:0070181">
    <property type="term" value="F:small ribosomal subunit rRNA binding"/>
    <property type="evidence" value="ECO:0007669"/>
    <property type="project" value="UniProtKB-UniRule"/>
</dbReference>